<dbReference type="AlphaFoldDB" id="A0A1M4EBC9"/>
<protein>
    <submittedName>
        <fullName evidence="2">Lanthionine biosynthesis cyclase LanC</fullName>
    </submittedName>
</protein>
<dbReference type="EMBL" id="LT559118">
    <property type="protein sequence ID" value="SBO96042.1"/>
    <property type="molecule type" value="Genomic_DNA"/>
</dbReference>
<proteinExistence type="predicted"/>
<dbReference type="Gene3D" id="1.50.10.20">
    <property type="match status" value="1"/>
</dbReference>
<gene>
    <name evidence="2" type="ORF">BN4615_P5558</name>
</gene>
<reference evidence="2" key="1">
    <citation type="submission" date="2016-04" db="EMBL/GenBank/DDBJ databases">
        <authorList>
            <person name="Evans L.H."/>
            <person name="Alamgir A."/>
            <person name="Owens N."/>
            <person name="Weber N.D."/>
            <person name="Virtaneva K."/>
            <person name="Barbian K."/>
            <person name="Babar A."/>
            <person name="Rosenke K."/>
        </authorList>
    </citation>
    <scope>NUCLEOTIDE SEQUENCE</scope>
    <source>
        <strain evidence="2">Nono1</strain>
    </source>
</reference>
<organism evidence="2">
    <name type="scientific">Nonomuraea gerenzanensis</name>
    <dbReference type="NCBI Taxonomy" id="93944"/>
    <lineage>
        <taxon>Bacteria</taxon>
        <taxon>Bacillati</taxon>
        <taxon>Actinomycetota</taxon>
        <taxon>Actinomycetes</taxon>
        <taxon>Streptosporangiales</taxon>
        <taxon>Streptosporangiaceae</taxon>
        <taxon>Nonomuraea</taxon>
    </lineage>
</organism>
<dbReference type="GO" id="GO:0046872">
    <property type="term" value="F:metal ion binding"/>
    <property type="evidence" value="ECO:0007669"/>
    <property type="project" value="UniProtKB-KW"/>
</dbReference>
<dbReference type="Pfam" id="PF05147">
    <property type="entry name" value="LANC_like"/>
    <property type="match status" value="1"/>
</dbReference>
<keyword evidence="1" id="KW-0479">Metal-binding</keyword>
<evidence type="ECO:0000256" key="1">
    <source>
        <dbReference type="PIRSR" id="PIRSR607822-1"/>
    </source>
</evidence>
<feature type="binding site" evidence="1">
    <location>
        <position position="356"/>
    </location>
    <ligand>
        <name>Zn(2+)</name>
        <dbReference type="ChEBI" id="CHEBI:29105"/>
    </ligand>
</feature>
<name>A0A1M4EBC9_9ACTN</name>
<dbReference type="CDD" id="cd04793">
    <property type="entry name" value="LanC"/>
    <property type="match status" value="1"/>
</dbReference>
<feature type="binding site" evidence="1">
    <location>
        <position position="355"/>
    </location>
    <ligand>
        <name>Zn(2+)</name>
        <dbReference type="ChEBI" id="CHEBI:29105"/>
    </ligand>
</feature>
<keyword evidence="1" id="KW-0862">Zinc</keyword>
<evidence type="ECO:0000313" key="2">
    <source>
        <dbReference type="EMBL" id="SBO96042.1"/>
    </source>
</evidence>
<dbReference type="InterPro" id="IPR033889">
    <property type="entry name" value="LanC"/>
</dbReference>
<sequence length="442" mass="45604">MSAVTSEPAPGCDAAWRSVLDPGRQASALRVARDVAARVTDPGRVAMALAASVEQTPSPRTPARKPYAVADGDAGLAVTCAYLDACLPGEGWDAVGHEFLAAAVAGADSAPVGLFGGLSGLAFATVSLSRDGARYRRLLAALDDALAPRAAAVGALLSGIAEPGPVSTFDLISGAAGLGAYLLTHDPHGLLPRILGGLVTLARQQEPPAWMTPSHLLGDRTMARLHPHGVLDCGLAHGIPGPLTVLSLALRAGVEVPGQAEAIRRISDWLVLHRVRDGGETGWPAIVALTNDGGAGPPASSRTAWCYGTPGVARALWLAAQALDDEDLGELALHAMDAVLRRPVRLRGIASPTFCHGVSGLLHVVLRFADDTGLFREAVAGLVDELLAAYQPNRPLAYASLEPEGHRVDRAGILDGAAGVALVLLAAATGVEPTWDRLFLLS</sequence>
<dbReference type="SUPFAM" id="SSF158745">
    <property type="entry name" value="LanC-like"/>
    <property type="match status" value="1"/>
</dbReference>
<dbReference type="GO" id="GO:0031179">
    <property type="term" value="P:peptide modification"/>
    <property type="evidence" value="ECO:0007669"/>
    <property type="project" value="InterPro"/>
</dbReference>
<dbReference type="PRINTS" id="PR01950">
    <property type="entry name" value="LANCSUPER"/>
</dbReference>
<dbReference type="PRINTS" id="PR01955">
    <property type="entry name" value="LANCFRANKIA"/>
</dbReference>
<accession>A0A1M4EBC9</accession>
<dbReference type="RefSeq" id="WP_225275377.1">
    <property type="nucleotide sequence ID" value="NZ_CP084058.1"/>
</dbReference>
<feature type="binding site" evidence="1">
    <location>
        <position position="306"/>
    </location>
    <ligand>
        <name>Zn(2+)</name>
        <dbReference type="ChEBI" id="CHEBI:29105"/>
    </ligand>
</feature>
<dbReference type="SMART" id="SM01260">
    <property type="entry name" value="LANC_like"/>
    <property type="match status" value="1"/>
</dbReference>
<dbReference type="InterPro" id="IPR007822">
    <property type="entry name" value="LANC-like"/>
</dbReference>